<dbReference type="Pfam" id="PF10012">
    <property type="entry name" value="DUF2255"/>
    <property type="match status" value="1"/>
</dbReference>
<gene>
    <name evidence="1" type="ORF">HGB38_01760</name>
</gene>
<evidence type="ECO:0000313" key="1">
    <source>
        <dbReference type="EMBL" id="NKY24965.1"/>
    </source>
</evidence>
<dbReference type="InterPro" id="IPR016888">
    <property type="entry name" value="UCP028498"/>
</dbReference>
<comment type="caution">
    <text evidence="1">The sequence shown here is derived from an EMBL/GenBank/DDBJ whole genome shotgun (WGS) entry which is preliminary data.</text>
</comment>
<organism evidence="1 2">
    <name type="scientific">Nocardia gamkensis</name>
    <dbReference type="NCBI Taxonomy" id="352869"/>
    <lineage>
        <taxon>Bacteria</taxon>
        <taxon>Bacillati</taxon>
        <taxon>Actinomycetota</taxon>
        <taxon>Actinomycetes</taxon>
        <taxon>Mycobacteriales</taxon>
        <taxon>Nocardiaceae</taxon>
        <taxon>Nocardia</taxon>
    </lineage>
</organism>
<proteinExistence type="predicted"/>
<sequence length="105" mass="11491">MCHGDRYRGPTVSQWSESELAVLGAATELQVASRRGDSTLRRYVTIWGVRVGYAVYVRFAYGSDSAHVAIDAAYHAEYDRYGPKIVGSVVGAHATEVTLRLDPVS</sequence>
<dbReference type="AlphaFoldDB" id="A0A7X6KZI3"/>
<keyword evidence="2" id="KW-1185">Reference proteome</keyword>
<evidence type="ECO:0000313" key="2">
    <source>
        <dbReference type="Proteomes" id="UP000540698"/>
    </source>
</evidence>
<protein>
    <submittedName>
        <fullName evidence="1">DUF2255 family protein</fullName>
    </submittedName>
</protein>
<reference evidence="1 2" key="1">
    <citation type="submission" date="2020-04" db="EMBL/GenBank/DDBJ databases">
        <title>MicrobeNet Type strains.</title>
        <authorList>
            <person name="Nicholson A.C."/>
        </authorList>
    </citation>
    <scope>NUCLEOTIDE SEQUENCE [LARGE SCALE GENOMIC DNA]</scope>
    <source>
        <strain evidence="1 2">DSM 44956</strain>
    </source>
</reference>
<dbReference type="EMBL" id="JAAXOS010000001">
    <property type="protein sequence ID" value="NKY24965.1"/>
    <property type="molecule type" value="Genomic_DNA"/>
</dbReference>
<dbReference type="Proteomes" id="UP000540698">
    <property type="component" value="Unassembled WGS sequence"/>
</dbReference>
<name>A0A7X6KZI3_9NOCA</name>
<accession>A0A7X6KZI3</accession>